<evidence type="ECO:0000256" key="1">
    <source>
        <dbReference type="SAM" id="Phobius"/>
    </source>
</evidence>
<dbReference type="InterPro" id="IPR000326">
    <property type="entry name" value="PAP2/HPO"/>
</dbReference>
<evidence type="ECO:0000259" key="2">
    <source>
        <dbReference type="SMART" id="SM00014"/>
    </source>
</evidence>
<feature type="domain" description="Phosphatidic acid phosphatase type 2/haloperoxidase" evidence="2">
    <location>
        <begin position="110"/>
        <end position="226"/>
    </location>
</feature>
<feature type="transmembrane region" description="Helical" evidence="1">
    <location>
        <begin position="187"/>
        <end position="205"/>
    </location>
</feature>
<dbReference type="SMART" id="SM00014">
    <property type="entry name" value="acidPPc"/>
    <property type="match status" value="1"/>
</dbReference>
<keyword evidence="1" id="KW-1133">Transmembrane helix</keyword>
<evidence type="ECO:0000313" key="3">
    <source>
        <dbReference type="EMBL" id="EJW92703.1"/>
    </source>
</evidence>
<gene>
    <name evidence="3" type="ORF">EVA_19188</name>
</gene>
<feature type="transmembrane region" description="Helical" evidence="1">
    <location>
        <begin position="251"/>
        <end position="273"/>
    </location>
</feature>
<dbReference type="PANTHER" id="PTHR14969">
    <property type="entry name" value="SPHINGOSINE-1-PHOSPHATE PHOSPHOHYDROLASE"/>
    <property type="match status" value="1"/>
</dbReference>
<name>J9FE59_9ZZZZ</name>
<dbReference type="PANTHER" id="PTHR14969:SF13">
    <property type="entry name" value="AT30094P"/>
    <property type="match status" value="1"/>
</dbReference>
<accession>J9FE59</accession>
<protein>
    <submittedName>
        <fullName evidence="3">Membrane-associated phospholipid phosphatase</fullName>
    </submittedName>
</protein>
<feature type="transmembrane region" description="Helical" evidence="1">
    <location>
        <begin position="77"/>
        <end position="99"/>
    </location>
</feature>
<keyword evidence="1" id="KW-0472">Membrane</keyword>
<proteinExistence type="predicted"/>
<dbReference type="Gene3D" id="1.20.144.10">
    <property type="entry name" value="Phosphatidic acid phosphatase type 2/haloperoxidase"/>
    <property type="match status" value="1"/>
</dbReference>
<dbReference type="InterPro" id="IPR036938">
    <property type="entry name" value="PAP2/HPO_sf"/>
</dbReference>
<keyword evidence="1" id="KW-0812">Transmembrane</keyword>
<feature type="transmembrane region" description="Helical" evidence="1">
    <location>
        <begin position="111"/>
        <end position="129"/>
    </location>
</feature>
<feature type="transmembrane region" description="Helical" evidence="1">
    <location>
        <begin position="159"/>
        <end position="180"/>
    </location>
</feature>
<sequence length="280" mass="31328">MGIFKGQFEHYEVYRQLSALRTASANTLVWHASPLATSNGLHSVSLNSPPPQPMLLQLDQQLTLWLNGSQSLYLDQLAWTATQTATWIPLSILLFYLIIRNNDLPGIGGTLLALGLCILLADQMASTVFKPWVGRFRPTNDPSLMYAVDVVNGYRSGKFGFFSSHAANTMAIATFLSLLVRQKSLSIWLYSWALLNCWTRVYLGVHYIGDLLTGTLWGLFVGWVVFKLWLRYCPGVSLRRERNALRMQFTAGGYSLGSVHLLIAGIALSYLFIALRSLFV</sequence>
<dbReference type="Pfam" id="PF01569">
    <property type="entry name" value="PAP2"/>
    <property type="match status" value="1"/>
</dbReference>
<organism evidence="3">
    <name type="scientific">gut metagenome</name>
    <dbReference type="NCBI Taxonomy" id="749906"/>
    <lineage>
        <taxon>unclassified sequences</taxon>
        <taxon>metagenomes</taxon>
        <taxon>organismal metagenomes</taxon>
    </lineage>
</organism>
<feature type="transmembrane region" description="Helical" evidence="1">
    <location>
        <begin position="211"/>
        <end position="230"/>
    </location>
</feature>
<dbReference type="EMBL" id="AMCI01007398">
    <property type="protein sequence ID" value="EJW92703.1"/>
    <property type="molecule type" value="Genomic_DNA"/>
</dbReference>
<reference evidence="3" key="1">
    <citation type="journal article" date="2012" name="PLoS ONE">
        <title>Gene sets for utilization of primary and secondary nutrition supplies in the distal gut of endangered iberian lynx.</title>
        <authorList>
            <person name="Alcaide M."/>
            <person name="Messina E."/>
            <person name="Richter M."/>
            <person name="Bargiela R."/>
            <person name="Peplies J."/>
            <person name="Huws S.A."/>
            <person name="Newbold C.J."/>
            <person name="Golyshin P.N."/>
            <person name="Simon M.A."/>
            <person name="Lopez G."/>
            <person name="Yakimov M.M."/>
            <person name="Ferrer M."/>
        </authorList>
    </citation>
    <scope>NUCLEOTIDE SEQUENCE</scope>
</reference>
<dbReference type="SUPFAM" id="SSF48317">
    <property type="entry name" value="Acid phosphatase/Vanadium-dependent haloperoxidase"/>
    <property type="match status" value="1"/>
</dbReference>
<comment type="caution">
    <text evidence="3">The sequence shown here is derived from an EMBL/GenBank/DDBJ whole genome shotgun (WGS) entry which is preliminary data.</text>
</comment>
<dbReference type="AlphaFoldDB" id="J9FE59"/>